<name>A0A8A1MQ40_AJECA</name>
<dbReference type="PANTHER" id="PTHR24287:SF5">
    <property type="entry name" value="P450, PUTATIVE (EUROFUNG)-RELATED"/>
    <property type="match status" value="1"/>
</dbReference>
<keyword evidence="6" id="KW-0503">Monooxygenase</keyword>
<dbReference type="GO" id="GO:0020037">
    <property type="term" value="F:heme binding"/>
    <property type="evidence" value="ECO:0007669"/>
    <property type="project" value="InterPro"/>
</dbReference>
<evidence type="ECO:0000256" key="4">
    <source>
        <dbReference type="ARBA" id="ARBA00023002"/>
    </source>
</evidence>
<evidence type="ECO:0008006" key="10">
    <source>
        <dbReference type="Google" id="ProtNLM"/>
    </source>
</evidence>
<feature type="region of interest" description="Disordered" evidence="7">
    <location>
        <begin position="296"/>
        <end position="330"/>
    </location>
</feature>
<feature type="compositionally biased region" description="Low complexity" evidence="7">
    <location>
        <begin position="304"/>
        <end position="330"/>
    </location>
</feature>
<dbReference type="InterPro" id="IPR001128">
    <property type="entry name" value="Cyt_P450"/>
</dbReference>
<dbReference type="Pfam" id="PF00067">
    <property type="entry name" value="p450"/>
    <property type="match status" value="1"/>
</dbReference>
<dbReference type="EMBL" id="CP069115">
    <property type="protein sequence ID" value="QSS66187.1"/>
    <property type="molecule type" value="Genomic_DNA"/>
</dbReference>
<dbReference type="AlphaFoldDB" id="A0A8A1MQ40"/>
<gene>
    <name evidence="8" type="ORF">I7I51_07040</name>
</gene>
<keyword evidence="5" id="KW-0408">Iron</keyword>
<evidence type="ECO:0000313" key="9">
    <source>
        <dbReference type="Proteomes" id="UP000663671"/>
    </source>
</evidence>
<dbReference type="InterPro" id="IPR036396">
    <property type="entry name" value="Cyt_P450_sf"/>
</dbReference>
<evidence type="ECO:0000256" key="6">
    <source>
        <dbReference type="ARBA" id="ARBA00023033"/>
    </source>
</evidence>
<protein>
    <recommendedName>
        <fullName evidence="10">Cytochrome P450 alkane hydroxylase</fullName>
    </recommendedName>
</protein>
<evidence type="ECO:0000256" key="5">
    <source>
        <dbReference type="ARBA" id="ARBA00023004"/>
    </source>
</evidence>
<comment type="similarity">
    <text evidence="2">Belongs to the cytochrome P450 family.</text>
</comment>
<dbReference type="GO" id="GO:0005506">
    <property type="term" value="F:iron ion binding"/>
    <property type="evidence" value="ECO:0007669"/>
    <property type="project" value="InterPro"/>
</dbReference>
<keyword evidence="3" id="KW-0479">Metal-binding</keyword>
<evidence type="ECO:0000313" key="8">
    <source>
        <dbReference type="EMBL" id="QSS66187.1"/>
    </source>
</evidence>
<dbReference type="OrthoDB" id="1470350at2759"/>
<keyword evidence="4" id="KW-0560">Oxidoreductase</keyword>
<accession>A0A8A1MQ40</accession>
<evidence type="ECO:0000256" key="2">
    <source>
        <dbReference type="ARBA" id="ARBA00010617"/>
    </source>
</evidence>
<evidence type="ECO:0000256" key="7">
    <source>
        <dbReference type="SAM" id="MobiDB-lite"/>
    </source>
</evidence>
<evidence type="ECO:0000256" key="1">
    <source>
        <dbReference type="ARBA" id="ARBA00001971"/>
    </source>
</evidence>
<evidence type="ECO:0000256" key="3">
    <source>
        <dbReference type="ARBA" id="ARBA00022723"/>
    </source>
</evidence>
<sequence length="389" mass="43784">MSEIEYESRVSIPELQSAHPMLFPAVRHHDYHDVAACQSFHEEWREFLGDSIFAADGELWSRSRHLIRPMFARDRIVDRENFEKHIQKFIPHLKDNNEKPGIMRSLGKERLSMSQPCSSALLSVLPQTTSSVKVLTVWMTRKPFSQSFQYVLPRQPIRPLLPSKEFRLNLKKMDDFMQPFIDEVCDRLVAILLAGRDAAATLCFRLFELSHNPTVDAPLRTEVLDRLGTSRKPSYSDFKEMEYLTAVLNETLRLCHAAVDPTATRPSASPTTRASSTRRRTCSGGVTYITPHHRPQATQIATRSGPSPISTPSSGYRNAGRLAGNRGRGISSRSVVVRASVWDNRLPLRLLPMEPAGTAGQDPPFKFDVTLSPGEELNMVFVEAGQETG</sequence>
<dbReference type="Proteomes" id="UP000663671">
    <property type="component" value="Chromosome 3"/>
</dbReference>
<proteinExistence type="inferred from homology"/>
<dbReference type="GO" id="GO:0016705">
    <property type="term" value="F:oxidoreductase activity, acting on paired donors, with incorporation or reduction of molecular oxygen"/>
    <property type="evidence" value="ECO:0007669"/>
    <property type="project" value="InterPro"/>
</dbReference>
<dbReference type="Gene3D" id="1.10.630.10">
    <property type="entry name" value="Cytochrome P450"/>
    <property type="match status" value="2"/>
</dbReference>
<dbReference type="VEuPathDB" id="FungiDB:I7I51_07040"/>
<reference evidence="8" key="1">
    <citation type="submission" date="2021-01" db="EMBL/GenBank/DDBJ databases">
        <title>Chromosome-level genome assembly of a human fungal pathogen reveals clustering of transcriptionally co-regulated genes.</title>
        <authorList>
            <person name="Voorhies M."/>
            <person name="Cohen S."/>
            <person name="Shea T.P."/>
            <person name="Petrus S."/>
            <person name="Munoz J.F."/>
            <person name="Poplawski S."/>
            <person name="Goldman W.E."/>
            <person name="Michael T."/>
            <person name="Cuomo C.A."/>
            <person name="Sil A."/>
            <person name="Beyhan S."/>
        </authorList>
    </citation>
    <scope>NUCLEOTIDE SEQUENCE</scope>
    <source>
        <strain evidence="8">WU24</strain>
    </source>
</reference>
<dbReference type="SUPFAM" id="SSF48264">
    <property type="entry name" value="Cytochrome P450"/>
    <property type="match status" value="1"/>
</dbReference>
<dbReference type="InterPro" id="IPR047146">
    <property type="entry name" value="Cyt_P450_E_CYP52_fungi"/>
</dbReference>
<dbReference type="PANTHER" id="PTHR24287">
    <property type="entry name" value="P450, PUTATIVE (EUROFUNG)-RELATED"/>
    <property type="match status" value="1"/>
</dbReference>
<dbReference type="GO" id="GO:0004497">
    <property type="term" value="F:monooxygenase activity"/>
    <property type="evidence" value="ECO:0007669"/>
    <property type="project" value="UniProtKB-KW"/>
</dbReference>
<organism evidence="8 9">
    <name type="scientific">Ajellomyces capsulatus</name>
    <name type="common">Darling's disease fungus</name>
    <name type="synonym">Histoplasma capsulatum</name>
    <dbReference type="NCBI Taxonomy" id="5037"/>
    <lineage>
        <taxon>Eukaryota</taxon>
        <taxon>Fungi</taxon>
        <taxon>Dikarya</taxon>
        <taxon>Ascomycota</taxon>
        <taxon>Pezizomycotina</taxon>
        <taxon>Eurotiomycetes</taxon>
        <taxon>Eurotiomycetidae</taxon>
        <taxon>Onygenales</taxon>
        <taxon>Ajellomycetaceae</taxon>
        <taxon>Histoplasma</taxon>
    </lineage>
</organism>
<comment type="cofactor">
    <cofactor evidence="1">
        <name>heme</name>
        <dbReference type="ChEBI" id="CHEBI:30413"/>
    </cofactor>
</comment>